<dbReference type="Proteomes" id="UP000008694">
    <property type="component" value="Unassembled WGS sequence"/>
</dbReference>
<feature type="domain" description="Gnk2-homologous" evidence="3">
    <location>
        <begin position="18"/>
        <end position="89"/>
    </location>
</feature>
<keyword evidence="1" id="KW-0732">Signal</keyword>
<dbReference type="Gramene" id="scaffold_603553.1">
    <property type="protein sequence ID" value="scaffold_603553.1"/>
    <property type="gene ID" value="scaffold_603553.1"/>
</dbReference>
<dbReference type="HOGENOM" id="CLU_2457855_0_0_1"/>
<proteinExistence type="predicted"/>
<dbReference type="InterPro" id="IPR002902">
    <property type="entry name" value="GNK2"/>
</dbReference>
<evidence type="ECO:0000313" key="5">
    <source>
        <dbReference type="Proteomes" id="UP000008694"/>
    </source>
</evidence>
<dbReference type="PANTHER" id="PTHR32099">
    <property type="entry name" value="CYSTEINE-RICH REPEAT SECRETORY PROTEIN"/>
    <property type="match status" value="1"/>
</dbReference>
<gene>
    <name evidence="4" type="ORF">ARALYDRAFT_911496</name>
</gene>
<dbReference type="PROSITE" id="PS51473">
    <property type="entry name" value="GNK2"/>
    <property type="match status" value="1"/>
</dbReference>
<organism evidence="5">
    <name type="scientific">Arabidopsis lyrata subsp. lyrata</name>
    <name type="common">Lyre-leaved rock-cress</name>
    <dbReference type="NCBI Taxonomy" id="81972"/>
    <lineage>
        <taxon>Eukaryota</taxon>
        <taxon>Viridiplantae</taxon>
        <taxon>Streptophyta</taxon>
        <taxon>Embryophyta</taxon>
        <taxon>Tracheophyta</taxon>
        <taxon>Spermatophyta</taxon>
        <taxon>Magnoliopsida</taxon>
        <taxon>eudicotyledons</taxon>
        <taxon>Gunneridae</taxon>
        <taxon>Pentapetalae</taxon>
        <taxon>rosids</taxon>
        <taxon>malvids</taxon>
        <taxon>Brassicales</taxon>
        <taxon>Brassicaceae</taxon>
        <taxon>Camelineae</taxon>
        <taxon>Arabidopsis</taxon>
    </lineage>
</organism>
<evidence type="ECO:0000256" key="1">
    <source>
        <dbReference type="ARBA" id="ARBA00022729"/>
    </source>
</evidence>
<name>D7LZL7_ARALL</name>
<dbReference type="InterPro" id="IPR038408">
    <property type="entry name" value="GNK2_sf"/>
</dbReference>
<dbReference type="Gene3D" id="3.30.430.20">
    <property type="entry name" value="Gnk2 domain, C-X8-C-X2-C motif"/>
    <property type="match status" value="1"/>
</dbReference>
<dbReference type="PANTHER" id="PTHR32099:SF92">
    <property type="entry name" value="CYSTEINE-RICH RECEPTOR-LIKE PROTEIN KINASE 11"/>
    <property type="match status" value="1"/>
</dbReference>
<keyword evidence="5" id="KW-1185">Reference proteome</keyword>
<reference evidence="5" key="1">
    <citation type="journal article" date="2011" name="Nat. Genet.">
        <title>The Arabidopsis lyrata genome sequence and the basis of rapid genome size change.</title>
        <authorList>
            <person name="Hu T.T."/>
            <person name="Pattyn P."/>
            <person name="Bakker E.G."/>
            <person name="Cao J."/>
            <person name="Cheng J.-F."/>
            <person name="Clark R.M."/>
            <person name="Fahlgren N."/>
            <person name="Fawcett J.A."/>
            <person name="Grimwood J."/>
            <person name="Gundlach H."/>
            <person name="Haberer G."/>
            <person name="Hollister J.D."/>
            <person name="Ossowski S."/>
            <person name="Ottilar R.P."/>
            <person name="Salamov A.A."/>
            <person name="Schneeberger K."/>
            <person name="Spannagl M."/>
            <person name="Wang X."/>
            <person name="Yang L."/>
            <person name="Nasrallah M.E."/>
            <person name="Bergelson J."/>
            <person name="Carrington J.C."/>
            <person name="Gaut B.S."/>
            <person name="Schmutz J."/>
            <person name="Mayer K.F.X."/>
            <person name="Van de Peer Y."/>
            <person name="Grigoriev I.V."/>
            <person name="Nordborg M."/>
            <person name="Weigel D."/>
            <person name="Guo Y.-L."/>
        </authorList>
    </citation>
    <scope>NUCLEOTIDE SEQUENCE [LARGE SCALE GENOMIC DNA]</scope>
    <source>
        <strain evidence="5">cv. MN47</strain>
    </source>
</reference>
<dbReference type="EMBL" id="GL348718">
    <property type="protein sequence ID" value="EFH48857.1"/>
    <property type="molecule type" value="Genomic_DNA"/>
</dbReference>
<dbReference type="AlphaFoldDB" id="D7LZL7"/>
<keyword evidence="2" id="KW-0677">Repeat</keyword>
<protein>
    <recommendedName>
        <fullName evidence="3">Gnk2-homologous domain-containing protein</fullName>
    </recommendedName>
</protein>
<accession>D7LZL7</accession>
<evidence type="ECO:0000256" key="2">
    <source>
        <dbReference type="ARBA" id="ARBA00022737"/>
    </source>
</evidence>
<sequence>MICLVRYSDRSFFDSLEQEPEITVCNSEKIGDVTEFNRIWPDFMEDMFIAASSRRYAAKVSPLMGFQRIYALMQCIPGSSSISCDACLR</sequence>
<evidence type="ECO:0000259" key="3">
    <source>
        <dbReference type="PROSITE" id="PS51473"/>
    </source>
</evidence>
<evidence type="ECO:0000313" key="4">
    <source>
        <dbReference type="EMBL" id="EFH48857.1"/>
    </source>
</evidence>